<evidence type="ECO:0008006" key="5">
    <source>
        <dbReference type="Google" id="ProtNLM"/>
    </source>
</evidence>
<evidence type="ECO:0000256" key="1">
    <source>
        <dbReference type="SAM" id="MobiDB-lite"/>
    </source>
</evidence>
<evidence type="ECO:0000313" key="3">
    <source>
        <dbReference type="EMBL" id="ANH38708.1"/>
    </source>
</evidence>
<evidence type="ECO:0000256" key="2">
    <source>
        <dbReference type="SAM" id="Phobius"/>
    </source>
</evidence>
<dbReference type="EMBL" id="CP015079">
    <property type="protein sequence ID" value="ANH38708.1"/>
    <property type="molecule type" value="Genomic_DNA"/>
</dbReference>
<accession>A0A1A9GK94</accession>
<dbReference type="OrthoDB" id="7628974at2"/>
<sequence length="334" mass="34913">MIENPAETPLGSEWDLLAVRLQALRAEVGEPSYAEIARRVAELRIAQGRSEHVARVARTTVYDVFRTGRARINLVLVREIAEVLGASDEQVDAWIAEARESGAPRPTPAPVAQARTDQATEPAEPVESAATATAQATPRLRLTLGLMAACIAVNFVGRALVDFLELPVHLDMVGTAIAAIALGPWYGAVVGVATNVGASTVSGADSIPFALVNVTGALLWGYGVRRLGLGRTLPRFLGLNVLVALACTLVAVPLLVLLYGGSTGHSQDQVTSTFLQMTDTLAVAVGLSNTLISLGDKIISGFVALVACSMLPSVLRERTGLVLVSSAVEPPGPA</sequence>
<reference evidence="3 4" key="1">
    <citation type="submission" date="2016-03" db="EMBL/GenBank/DDBJ databases">
        <title>Complete genome sequence of a soil Actinobacterium, Nocardioides dokdonensis FR1436.</title>
        <authorList>
            <person name="Kwon S.-K."/>
            <person name="Kim K."/>
            <person name="Kim J.F."/>
        </authorList>
    </citation>
    <scope>NUCLEOTIDE SEQUENCE [LARGE SCALE GENOMIC DNA]</scope>
    <source>
        <strain evidence="3 4">FR1436</strain>
    </source>
</reference>
<evidence type="ECO:0000313" key="4">
    <source>
        <dbReference type="Proteomes" id="UP000077868"/>
    </source>
</evidence>
<gene>
    <name evidence="3" type="ORF">I601_2284</name>
</gene>
<keyword evidence="2" id="KW-0472">Membrane</keyword>
<keyword evidence="2" id="KW-1133">Transmembrane helix</keyword>
<feature type="transmembrane region" description="Helical" evidence="2">
    <location>
        <begin position="142"/>
        <end position="161"/>
    </location>
</feature>
<protein>
    <recommendedName>
        <fullName evidence="5">ECF transporter S component</fullName>
    </recommendedName>
</protein>
<feature type="transmembrane region" description="Helical" evidence="2">
    <location>
        <begin position="173"/>
        <end position="194"/>
    </location>
</feature>
<dbReference type="Proteomes" id="UP000077868">
    <property type="component" value="Chromosome"/>
</dbReference>
<name>A0A1A9GK94_9ACTN</name>
<dbReference type="KEGG" id="ndk:I601_2284"/>
<proteinExistence type="predicted"/>
<dbReference type="InterPro" id="IPR001387">
    <property type="entry name" value="Cro/C1-type_HTH"/>
</dbReference>
<dbReference type="PATRIC" id="fig|1300347.3.peg.2279"/>
<dbReference type="STRING" id="1300347.I601_2284"/>
<dbReference type="CDD" id="cd00093">
    <property type="entry name" value="HTH_XRE"/>
    <property type="match status" value="1"/>
</dbReference>
<keyword evidence="4" id="KW-1185">Reference proteome</keyword>
<feature type="transmembrane region" description="Helical" evidence="2">
    <location>
        <begin position="236"/>
        <end position="259"/>
    </location>
</feature>
<dbReference type="Gene3D" id="1.10.1760.20">
    <property type="match status" value="1"/>
</dbReference>
<dbReference type="RefSeq" id="WP_068109566.1">
    <property type="nucleotide sequence ID" value="NZ_CP015079.1"/>
</dbReference>
<organism evidence="3 4">
    <name type="scientific">Nocardioides dokdonensis FR1436</name>
    <dbReference type="NCBI Taxonomy" id="1300347"/>
    <lineage>
        <taxon>Bacteria</taxon>
        <taxon>Bacillati</taxon>
        <taxon>Actinomycetota</taxon>
        <taxon>Actinomycetes</taxon>
        <taxon>Propionibacteriales</taxon>
        <taxon>Nocardioidaceae</taxon>
        <taxon>Nocardioides</taxon>
    </lineage>
</organism>
<feature type="region of interest" description="Disordered" evidence="1">
    <location>
        <begin position="100"/>
        <end position="132"/>
    </location>
</feature>
<feature type="transmembrane region" description="Helical" evidence="2">
    <location>
        <begin position="206"/>
        <end position="224"/>
    </location>
</feature>
<keyword evidence="2" id="KW-0812">Transmembrane</keyword>
<dbReference type="AlphaFoldDB" id="A0A1A9GK94"/>